<dbReference type="Pfam" id="PF00078">
    <property type="entry name" value="RVT_1"/>
    <property type="match status" value="1"/>
</dbReference>
<dbReference type="Pfam" id="PF00794">
    <property type="entry name" value="PI3K_rbd"/>
    <property type="match status" value="1"/>
</dbReference>
<dbReference type="CDD" id="cd01647">
    <property type="entry name" value="RT_LTR"/>
    <property type="match status" value="1"/>
</dbReference>
<name>A0AAW0MS12_9GOBI</name>
<evidence type="ECO:0000259" key="7">
    <source>
        <dbReference type="PROSITE" id="PS51546"/>
    </source>
</evidence>
<feature type="compositionally biased region" description="Basic and acidic residues" evidence="5">
    <location>
        <begin position="378"/>
        <end position="401"/>
    </location>
</feature>
<organism evidence="8 9">
    <name type="scientific">Mugilogobius chulae</name>
    <name type="common">yellowstripe goby</name>
    <dbReference type="NCBI Taxonomy" id="88201"/>
    <lineage>
        <taxon>Eukaryota</taxon>
        <taxon>Metazoa</taxon>
        <taxon>Chordata</taxon>
        <taxon>Craniata</taxon>
        <taxon>Vertebrata</taxon>
        <taxon>Euteleostomi</taxon>
        <taxon>Actinopterygii</taxon>
        <taxon>Neopterygii</taxon>
        <taxon>Teleostei</taxon>
        <taxon>Neoteleostei</taxon>
        <taxon>Acanthomorphata</taxon>
        <taxon>Gobiaria</taxon>
        <taxon>Gobiiformes</taxon>
        <taxon>Gobioidei</taxon>
        <taxon>Gobiidae</taxon>
        <taxon>Gobionellinae</taxon>
        <taxon>Mugilogobius</taxon>
    </lineage>
</organism>
<evidence type="ECO:0000256" key="5">
    <source>
        <dbReference type="SAM" id="MobiDB-lite"/>
    </source>
</evidence>
<dbReference type="SUPFAM" id="SSF54236">
    <property type="entry name" value="Ubiquitin-like"/>
    <property type="match status" value="1"/>
</dbReference>
<dbReference type="SMART" id="SM00146">
    <property type="entry name" value="PI3Kc"/>
    <property type="match status" value="1"/>
</dbReference>
<evidence type="ECO:0000256" key="2">
    <source>
        <dbReference type="ARBA" id="ARBA00012180"/>
    </source>
</evidence>
<sequence>METHRSELQPPLPVPSSENLLKFVCEFQSDSEAPAFHSEEGHPGQSVTVRLPAQCSVYQLRLRICIQVQQQQQNSPVEALSVLDPEKSTLLYLREGQWFEAYDDCQMVRTLHIPWNYDGNGGMSARILVKQVVALDSEQRLKQQQTLTYLIGHDLQNEARDRLDELTFTRPRREADSYALEPWVTTSPLSSDLQELAKRRLLVTLHYKSEISFGVKVELSSTAEELLQLCRRVLEEKNISFDRSEPLVLKVSGREEFFSGAHSLSSFLWVRHCLKSHSELHLSVLPWSCLPCDGVELLDWPPVDGFSGQFSSHQDLRLDHKDLEDIFMISLWDCDRRLRVKLLGFDVPALPDKAPALVYVEARCCTAVRSTPPSAPPGRERDDRGERERERGRERGSRRGEGGMTEGGTIAEGRGDAERERERESTERRRGVCHWAQTRRSHSAVLTDPDVNSFHRQFIQRLMSGLVNPIKIINDLLFYFVELFKPHKHQPVLFSPFILNMMCLSLIMFLLKINILVCCSFSNSCCSSRPWRLCQNVAINIKQLCQKRDVEPQDHLRLREFLQSCDLPHEFVLPFDPRVKVGSLILDKCKLMASKKKPLWLEFEPMPSPITTEPVGIIFKHGDDLRQDMLVIQTFILMDSIWQDKSLDLNLIPYGCIATGHNLGLSLSLSFPGFLRRMIETVKNAVTIASIQKNCGGGKGAFKNDALFDWLKSKCPLQEIVFNRMLQGVTNAPSTFQRLMERCMGELNLKEVLVFINDIIVFALTLEEHEERLMKVLKKLKEFGFKLSVEKCVFFQTSAKYLGHVVSQQGVKTDPDKIKTLTTWPVPTNLNELRSFLGFYCRFVQGYSVITKPLHDLTARYPSSQKKLKSKVKQETYLNAREPFGGRWSPECQQAFETIIDKPTSAKVLVFVDARKPYTLHTDEVPSAWVPCFIRSKMAKRELWITPVEASPGAKYPAHKLEFLAFKWAASEKFMDYLYGAQFTVVTDSKLLTYLLTSAKLDATSYRWLSALSTFNFKLIYRTGKQNADADGLSRRPHGELSDDFISRKEKKGLLKFALHHLQDPEYACIDQHTIRAISERHQIHSSDTTDSSHALVLSMSFHCHCSGQLCG</sequence>
<comment type="caution">
    <text evidence="8">The sequence shown here is derived from an EMBL/GenBank/DDBJ whole genome shotgun (WGS) entry which is preliminary data.</text>
</comment>
<dbReference type="InterPro" id="IPR000341">
    <property type="entry name" value="PI3K_Ras-bd_dom"/>
</dbReference>
<dbReference type="InterPro" id="IPR011009">
    <property type="entry name" value="Kinase-like_dom_sf"/>
</dbReference>
<dbReference type="InterPro" id="IPR000403">
    <property type="entry name" value="PI3/4_kinase_cat_dom"/>
</dbReference>
<dbReference type="AlphaFoldDB" id="A0AAW0MS12"/>
<accession>A0AAW0MS12</accession>
<dbReference type="InterPro" id="IPR041577">
    <property type="entry name" value="RT_RNaseH_2"/>
</dbReference>
<dbReference type="SUPFAM" id="SSF56112">
    <property type="entry name" value="Protein kinase-like (PK-like)"/>
    <property type="match status" value="1"/>
</dbReference>
<dbReference type="InterPro" id="IPR045580">
    <property type="entry name" value="PIK3CG_ABD"/>
</dbReference>
<feature type="domain" description="PI3K/PI4K catalytic" evidence="6">
    <location>
        <begin position="585"/>
        <end position="1112"/>
    </location>
</feature>
<dbReference type="PROSITE" id="PS51546">
    <property type="entry name" value="PI3K_RBD"/>
    <property type="match status" value="1"/>
</dbReference>
<dbReference type="EC" id="3.1.26.4" evidence="2"/>
<gene>
    <name evidence="8" type="ORF">WMY93_027112</name>
</gene>
<dbReference type="FunFam" id="3.30.70.270:FF:000003">
    <property type="entry name" value="Transposon Ty3-G Gag-Pol polyprotein"/>
    <property type="match status" value="1"/>
</dbReference>
<dbReference type="SMART" id="SM00144">
    <property type="entry name" value="PI3K_rbd"/>
    <property type="match status" value="1"/>
</dbReference>
<dbReference type="PANTHER" id="PTHR33064:SF37">
    <property type="entry name" value="RIBONUCLEASE H"/>
    <property type="match status" value="1"/>
</dbReference>
<feature type="compositionally biased region" description="Basic and acidic residues" evidence="5">
    <location>
        <begin position="413"/>
        <end position="430"/>
    </location>
</feature>
<dbReference type="Pfam" id="PF17919">
    <property type="entry name" value="RT_RNaseH_2"/>
    <property type="match status" value="1"/>
</dbReference>
<evidence type="ECO:0000256" key="4">
    <source>
        <dbReference type="ARBA" id="ARBA00022777"/>
    </source>
</evidence>
<proteinExistence type="inferred from homology"/>
<dbReference type="PANTHER" id="PTHR33064">
    <property type="entry name" value="POL PROTEIN"/>
    <property type="match status" value="1"/>
</dbReference>
<keyword evidence="9" id="KW-1185">Reference proteome</keyword>
<dbReference type="Gene3D" id="3.10.20.770">
    <property type="match status" value="1"/>
</dbReference>
<comment type="similarity">
    <text evidence="1">Belongs to the beta type-B retroviral polymerase family. HERV class-II K(HML-2) pol subfamily.</text>
</comment>
<dbReference type="InterPro" id="IPR000477">
    <property type="entry name" value="RT_dom"/>
</dbReference>
<dbReference type="Pfam" id="PF00454">
    <property type="entry name" value="PI3_PI4_kinase"/>
    <property type="match status" value="1"/>
</dbReference>
<dbReference type="GO" id="GO:0004523">
    <property type="term" value="F:RNA-DNA hybrid ribonuclease activity"/>
    <property type="evidence" value="ECO:0007669"/>
    <property type="project" value="UniProtKB-EC"/>
</dbReference>
<dbReference type="Proteomes" id="UP001460270">
    <property type="component" value="Unassembled WGS sequence"/>
</dbReference>
<dbReference type="PROSITE" id="PS50290">
    <property type="entry name" value="PI3_4_KINASE_3"/>
    <property type="match status" value="1"/>
</dbReference>
<dbReference type="PROSITE" id="PS00915">
    <property type="entry name" value="PI3_4_KINASE_1"/>
    <property type="match status" value="1"/>
</dbReference>
<dbReference type="SUPFAM" id="SSF56672">
    <property type="entry name" value="DNA/RNA polymerases"/>
    <property type="match status" value="1"/>
</dbReference>
<dbReference type="InterPro" id="IPR018936">
    <property type="entry name" value="PI3/4_kinase_CS"/>
</dbReference>
<dbReference type="Pfam" id="PF19710">
    <property type="entry name" value="PIK3CG_ABD"/>
    <property type="match status" value="1"/>
</dbReference>
<feature type="region of interest" description="Disordered" evidence="5">
    <location>
        <begin position="369"/>
        <end position="432"/>
    </location>
</feature>
<keyword evidence="3" id="KW-0808">Transferase</keyword>
<dbReference type="InterPro" id="IPR043502">
    <property type="entry name" value="DNA/RNA_pol_sf"/>
</dbReference>
<evidence type="ECO:0000313" key="8">
    <source>
        <dbReference type="EMBL" id="KAK7883989.1"/>
    </source>
</evidence>
<reference evidence="9" key="1">
    <citation type="submission" date="2024-04" db="EMBL/GenBank/DDBJ databases">
        <title>Salinicola lusitanus LLJ914,a marine bacterium isolated from the Okinawa Trough.</title>
        <authorList>
            <person name="Li J."/>
        </authorList>
    </citation>
    <scope>NUCLEOTIDE SEQUENCE [LARGE SCALE GENOMIC DNA]</scope>
</reference>
<dbReference type="Gene3D" id="3.30.1010.10">
    <property type="entry name" value="Phosphatidylinositol 3-kinase Catalytic Subunit, Chain A, domain 4"/>
    <property type="match status" value="1"/>
</dbReference>
<dbReference type="InterPro" id="IPR051320">
    <property type="entry name" value="Viral_Replic_Matur_Polypro"/>
</dbReference>
<dbReference type="Gene3D" id="3.30.70.270">
    <property type="match status" value="2"/>
</dbReference>
<dbReference type="EMBL" id="JBBPFD010000020">
    <property type="protein sequence ID" value="KAK7883989.1"/>
    <property type="molecule type" value="Genomic_DNA"/>
</dbReference>
<dbReference type="InterPro" id="IPR029071">
    <property type="entry name" value="Ubiquitin-like_domsf"/>
</dbReference>
<evidence type="ECO:0000256" key="1">
    <source>
        <dbReference type="ARBA" id="ARBA00010879"/>
    </source>
</evidence>
<evidence type="ECO:0000313" key="9">
    <source>
        <dbReference type="Proteomes" id="UP001460270"/>
    </source>
</evidence>
<dbReference type="GO" id="GO:0016301">
    <property type="term" value="F:kinase activity"/>
    <property type="evidence" value="ECO:0007669"/>
    <property type="project" value="UniProtKB-KW"/>
</dbReference>
<protein>
    <recommendedName>
        <fullName evidence="2">ribonuclease H</fullName>
        <ecNumber evidence="2">3.1.26.4</ecNumber>
    </recommendedName>
</protein>
<evidence type="ECO:0000259" key="6">
    <source>
        <dbReference type="PROSITE" id="PS50290"/>
    </source>
</evidence>
<feature type="domain" description="PI3K-RBD" evidence="7">
    <location>
        <begin position="198"/>
        <end position="286"/>
    </location>
</feature>
<keyword evidence="4" id="KW-0418">Kinase</keyword>
<dbReference type="InterPro" id="IPR043128">
    <property type="entry name" value="Rev_trsase/Diguanyl_cyclase"/>
</dbReference>
<evidence type="ECO:0000256" key="3">
    <source>
        <dbReference type="ARBA" id="ARBA00022679"/>
    </source>
</evidence>